<protein>
    <submittedName>
        <fullName evidence="9">Glycosyltransferase</fullName>
    </submittedName>
</protein>
<dbReference type="GO" id="GO:0016757">
    <property type="term" value="F:glycosyltransferase activity"/>
    <property type="evidence" value="ECO:0007669"/>
    <property type="project" value="UniProtKB-KW"/>
</dbReference>
<keyword evidence="6 7" id="KW-0472">Membrane</keyword>
<dbReference type="InterPro" id="IPR029044">
    <property type="entry name" value="Nucleotide-diphossugar_trans"/>
</dbReference>
<dbReference type="AlphaFoldDB" id="A0A1F6G550"/>
<dbReference type="InterPro" id="IPR050256">
    <property type="entry name" value="Glycosyltransferase_2"/>
</dbReference>
<comment type="subcellular location">
    <subcellularLocation>
        <location evidence="1">Membrane</location>
        <topology evidence="1">Multi-pass membrane protein</topology>
    </subcellularLocation>
</comment>
<evidence type="ECO:0000256" key="3">
    <source>
        <dbReference type="ARBA" id="ARBA00022679"/>
    </source>
</evidence>
<dbReference type="EMBL" id="MFNE01000052">
    <property type="protein sequence ID" value="OGG93239.1"/>
    <property type="molecule type" value="Genomic_DNA"/>
</dbReference>
<dbReference type="GO" id="GO:0005886">
    <property type="term" value="C:plasma membrane"/>
    <property type="evidence" value="ECO:0007669"/>
    <property type="project" value="TreeGrafter"/>
</dbReference>
<dbReference type="SUPFAM" id="SSF53448">
    <property type="entry name" value="Nucleotide-diphospho-sugar transferases"/>
    <property type="match status" value="1"/>
</dbReference>
<keyword evidence="2" id="KW-0328">Glycosyltransferase</keyword>
<keyword evidence="4 7" id="KW-0812">Transmembrane</keyword>
<keyword evidence="5 7" id="KW-1133">Transmembrane helix</keyword>
<dbReference type="CDD" id="cd04187">
    <property type="entry name" value="DPM1_like_bac"/>
    <property type="match status" value="1"/>
</dbReference>
<dbReference type="Gene3D" id="3.90.550.10">
    <property type="entry name" value="Spore Coat Polysaccharide Biosynthesis Protein SpsA, Chain A"/>
    <property type="match status" value="1"/>
</dbReference>
<reference evidence="9 10" key="1">
    <citation type="journal article" date="2016" name="Nat. Commun.">
        <title>Thousands of microbial genomes shed light on interconnected biogeochemical processes in an aquifer system.</title>
        <authorList>
            <person name="Anantharaman K."/>
            <person name="Brown C.T."/>
            <person name="Hug L.A."/>
            <person name="Sharon I."/>
            <person name="Castelle C.J."/>
            <person name="Probst A.J."/>
            <person name="Thomas B.C."/>
            <person name="Singh A."/>
            <person name="Wilkins M.J."/>
            <person name="Karaoz U."/>
            <person name="Brodie E.L."/>
            <person name="Williams K.H."/>
            <person name="Hubbard S.S."/>
            <person name="Banfield J.F."/>
        </authorList>
    </citation>
    <scope>NUCLEOTIDE SEQUENCE [LARGE SCALE GENOMIC DNA]</scope>
</reference>
<feature type="transmembrane region" description="Helical" evidence="7">
    <location>
        <begin position="231"/>
        <end position="252"/>
    </location>
</feature>
<dbReference type="PANTHER" id="PTHR48090:SF1">
    <property type="entry name" value="PROPHAGE BACTOPRENOL GLUCOSYL TRANSFERASE HOMOLOG"/>
    <property type="match status" value="1"/>
</dbReference>
<evidence type="ECO:0000256" key="5">
    <source>
        <dbReference type="ARBA" id="ARBA00022989"/>
    </source>
</evidence>
<organism evidence="9 10">
    <name type="scientific">Candidatus Lambdaproteobacteria bacterium RIFOXYD2_FULL_50_16</name>
    <dbReference type="NCBI Taxonomy" id="1817772"/>
    <lineage>
        <taxon>Bacteria</taxon>
        <taxon>Pseudomonadati</taxon>
        <taxon>Pseudomonadota</taxon>
        <taxon>Candidatus Lambdaproteobacteria</taxon>
    </lineage>
</organism>
<dbReference type="PANTHER" id="PTHR48090">
    <property type="entry name" value="UNDECAPRENYL-PHOSPHATE 4-DEOXY-4-FORMAMIDO-L-ARABINOSE TRANSFERASE-RELATED"/>
    <property type="match status" value="1"/>
</dbReference>
<evidence type="ECO:0000256" key="6">
    <source>
        <dbReference type="ARBA" id="ARBA00023136"/>
    </source>
</evidence>
<comment type="caution">
    <text evidence="9">The sequence shown here is derived from an EMBL/GenBank/DDBJ whole genome shotgun (WGS) entry which is preliminary data.</text>
</comment>
<dbReference type="InterPro" id="IPR001173">
    <property type="entry name" value="Glyco_trans_2-like"/>
</dbReference>
<sequence length="316" mass="35578">MKTKKISIVLPVFNEANSLPLLWQRLDAVIKQSAYPFEVIFVDDGSHDQTTEILYDIQNKNAGVVKFVRLSRNFGHQQALTCGIESALGQAVILMDADLQDTPEALPNLIAKWEEGFEVVYAIRTDRKEFFIKRWAFSAFYRLQAKMIEIKLPLDAGIFSIMDKKVVDQLKSMGERNRYLPGLRGFTGFKQTGIKIERGARHAGEPKVSLAKLFKLAMDGIFSMSYVPLRLANYLGLCIASGSFVIALWALYTKFFTDQASPGWSSNLAGTFFIGGVQLVFLGILGEYLGRIYDEVKGRPYYIIDQKVGFEEDHAS</sequence>
<evidence type="ECO:0000256" key="2">
    <source>
        <dbReference type="ARBA" id="ARBA00022676"/>
    </source>
</evidence>
<name>A0A1F6G550_9PROT</name>
<dbReference type="STRING" id="1817772.A2527_13385"/>
<evidence type="ECO:0000313" key="10">
    <source>
        <dbReference type="Proteomes" id="UP000178449"/>
    </source>
</evidence>
<keyword evidence="3 9" id="KW-0808">Transferase</keyword>
<evidence type="ECO:0000256" key="1">
    <source>
        <dbReference type="ARBA" id="ARBA00004141"/>
    </source>
</evidence>
<dbReference type="Pfam" id="PF00535">
    <property type="entry name" value="Glycos_transf_2"/>
    <property type="match status" value="1"/>
</dbReference>
<evidence type="ECO:0000256" key="4">
    <source>
        <dbReference type="ARBA" id="ARBA00022692"/>
    </source>
</evidence>
<gene>
    <name evidence="9" type="ORF">A2527_13385</name>
</gene>
<evidence type="ECO:0000313" key="9">
    <source>
        <dbReference type="EMBL" id="OGG93239.1"/>
    </source>
</evidence>
<dbReference type="Proteomes" id="UP000178449">
    <property type="component" value="Unassembled WGS sequence"/>
</dbReference>
<accession>A0A1F6G550</accession>
<feature type="domain" description="Glycosyltransferase 2-like" evidence="8">
    <location>
        <begin position="7"/>
        <end position="169"/>
    </location>
</feature>
<proteinExistence type="predicted"/>
<evidence type="ECO:0000256" key="7">
    <source>
        <dbReference type="SAM" id="Phobius"/>
    </source>
</evidence>
<feature type="transmembrane region" description="Helical" evidence="7">
    <location>
        <begin position="272"/>
        <end position="290"/>
    </location>
</feature>
<evidence type="ECO:0000259" key="8">
    <source>
        <dbReference type="Pfam" id="PF00535"/>
    </source>
</evidence>